<keyword evidence="6" id="KW-0597">Phosphoprotein</keyword>
<dbReference type="InterPro" id="IPR045871">
    <property type="entry name" value="AHP1-5/YPD1"/>
</dbReference>
<evidence type="ECO:0000256" key="3">
    <source>
        <dbReference type="ARBA" id="ARBA00022990"/>
    </source>
</evidence>
<keyword evidence="4 7" id="KW-0902">Two-component regulatory system</keyword>
<keyword evidence="1" id="KW-0963">Cytoplasm</keyword>
<dbReference type="FunFam" id="1.20.120.160:FF:000001">
    <property type="entry name" value="Histidine-containing phosphotransfer protein 1"/>
    <property type="match status" value="1"/>
</dbReference>
<evidence type="ECO:0000256" key="7">
    <source>
        <dbReference type="RuleBase" id="RU369004"/>
    </source>
</evidence>
<dbReference type="GO" id="GO:0005634">
    <property type="term" value="C:nucleus"/>
    <property type="evidence" value="ECO:0007669"/>
    <property type="project" value="UniProtKB-SubCell"/>
</dbReference>
<evidence type="ECO:0000313" key="9">
    <source>
        <dbReference type="EMBL" id="KAF5727518.1"/>
    </source>
</evidence>
<dbReference type="Proteomes" id="UP000593562">
    <property type="component" value="Unassembled WGS sequence"/>
</dbReference>
<dbReference type="InterPro" id="IPR008207">
    <property type="entry name" value="Sig_transdc_His_kin_Hpt_dom"/>
</dbReference>
<evidence type="ECO:0000259" key="8">
    <source>
        <dbReference type="PROSITE" id="PS50894"/>
    </source>
</evidence>
<dbReference type="GO" id="GO:0009927">
    <property type="term" value="F:histidine phosphotransfer kinase activity"/>
    <property type="evidence" value="ECO:0007669"/>
    <property type="project" value="UniProtKB-UniRule"/>
</dbReference>
<dbReference type="InterPro" id="IPR036641">
    <property type="entry name" value="HPT_dom_sf"/>
</dbReference>
<evidence type="ECO:0000256" key="2">
    <source>
        <dbReference type="ARBA" id="ARBA00022864"/>
    </source>
</evidence>
<name>A0A7J7C094_TRIWF</name>
<dbReference type="Pfam" id="PF01627">
    <property type="entry name" value="Hpt"/>
    <property type="match status" value="1"/>
</dbReference>
<evidence type="ECO:0000256" key="5">
    <source>
        <dbReference type="ARBA" id="ARBA00023242"/>
    </source>
</evidence>
<dbReference type="GO" id="GO:0009736">
    <property type="term" value="P:cytokinin-activated signaling pathway"/>
    <property type="evidence" value="ECO:0007669"/>
    <property type="project" value="UniProtKB-KW"/>
</dbReference>
<dbReference type="InParanoid" id="A0A7J7C094"/>
<keyword evidence="3" id="KW-0007">Acetylation</keyword>
<keyword evidence="5" id="KW-0539">Nucleus</keyword>
<dbReference type="AlphaFoldDB" id="A0A7J7C094"/>
<dbReference type="PROSITE" id="PS50894">
    <property type="entry name" value="HPT"/>
    <property type="match status" value="1"/>
</dbReference>
<organism evidence="9 10">
    <name type="scientific">Tripterygium wilfordii</name>
    <name type="common">Thunder God vine</name>
    <dbReference type="NCBI Taxonomy" id="458696"/>
    <lineage>
        <taxon>Eukaryota</taxon>
        <taxon>Viridiplantae</taxon>
        <taxon>Streptophyta</taxon>
        <taxon>Embryophyta</taxon>
        <taxon>Tracheophyta</taxon>
        <taxon>Spermatophyta</taxon>
        <taxon>Magnoliopsida</taxon>
        <taxon>eudicotyledons</taxon>
        <taxon>Gunneridae</taxon>
        <taxon>Pentapetalae</taxon>
        <taxon>rosids</taxon>
        <taxon>fabids</taxon>
        <taxon>Celastrales</taxon>
        <taxon>Celastraceae</taxon>
        <taxon>Tripterygium</taxon>
    </lineage>
</organism>
<dbReference type="PANTHER" id="PTHR28242:SF30">
    <property type="entry name" value="HISTIDINE-CONTAINING PHOSPHOTRANSFER PROTEIN 2"/>
    <property type="match status" value="1"/>
</dbReference>
<comment type="subcellular location">
    <subcellularLocation>
        <location evidence="7">Cytoplasm</location>
        <location evidence="7">Cytosol</location>
    </subcellularLocation>
    <subcellularLocation>
        <location evidence="7">Nucleus</location>
    </subcellularLocation>
</comment>
<evidence type="ECO:0000313" key="10">
    <source>
        <dbReference type="Proteomes" id="UP000593562"/>
    </source>
</evidence>
<proteinExistence type="predicted"/>
<comment type="caution">
    <text evidence="9">The sequence shown here is derived from an EMBL/GenBank/DDBJ whole genome shotgun (WGS) entry which is preliminary data.</text>
</comment>
<reference evidence="9 10" key="1">
    <citation type="journal article" date="2020" name="Nat. Commun.">
        <title>Genome of Tripterygium wilfordii and identification of cytochrome P450 involved in triptolide biosynthesis.</title>
        <authorList>
            <person name="Tu L."/>
            <person name="Su P."/>
            <person name="Zhang Z."/>
            <person name="Gao L."/>
            <person name="Wang J."/>
            <person name="Hu T."/>
            <person name="Zhou J."/>
            <person name="Zhang Y."/>
            <person name="Zhao Y."/>
            <person name="Liu Y."/>
            <person name="Song Y."/>
            <person name="Tong Y."/>
            <person name="Lu Y."/>
            <person name="Yang J."/>
            <person name="Xu C."/>
            <person name="Jia M."/>
            <person name="Peters R.J."/>
            <person name="Huang L."/>
            <person name="Gao W."/>
        </authorList>
    </citation>
    <scope>NUCLEOTIDE SEQUENCE [LARGE SCALE GENOMIC DNA]</scope>
    <source>
        <strain evidence="10">cv. XIE 37</strain>
        <tissue evidence="9">Leaf</tissue>
    </source>
</reference>
<evidence type="ECO:0000256" key="6">
    <source>
        <dbReference type="PROSITE-ProRule" id="PRU00110"/>
    </source>
</evidence>
<dbReference type="PANTHER" id="PTHR28242">
    <property type="entry name" value="PHOSPHORELAY INTERMEDIATE PROTEIN YPD1"/>
    <property type="match status" value="1"/>
</dbReference>
<accession>A0A7J7C094</accession>
<comment type="domain">
    <text evidence="7">Histidine-containing phosphotransfer domain (HPt) contains an active histidine that mediates the phosphotransfer.</text>
</comment>
<dbReference type="GO" id="GO:0000160">
    <property type="term" value="P:phosphorelay signal transduction system"/>
    <property type="evidence" value="ECO:0007669"/>
    <property type="project" value="UniProtKB-UniRule"/>
</dbReference>
<keyword evidence="10" id="KW-1185">Reference proteome</keyword>
<dbReference type="EMBL" id="JAAARO010000022">
    <property type="protein sequence ID" value="KAF5727518.1"/>
    <property type="molecule type" value="Genomic_DNA"/>
</dbReference>
<keyword evidence="2 7" id="KW-0932">Cytokinin signaling pathway</keyword>
<dbReference type="SUPFAM" id="SSF47226">
    <property type="entry name" value="Histidine-containing phosphotransfer domain, HPT domain"/>
    <property type="match status" value="1"/>
</dbReference>
<gene>
    <name evidence="9" type="ORF">HS088_TW22G01211</name>
</gene>
<dbReference type="GO" id="GO:0005829">
    <property type="term" value="C:cytosol"/>
    <property type="evidence" value="ECO:0007669"/>
    <property type="project" value="UniProtKB-SubCell"/>
</dbReference>
<dbReference type="Gene3D" id="1.20.120.160">
    <property type="entry name" value="HPT domain"/>
    <property type="match status" value="1"/>
</dbReference>
<dbReference type="GO" id="GO:0043424">
    <property type="term" value="F:protein histidine kinase binding"/>
    <property type="evidence" value="ECO:0007669"/>
    <property type="project" value="UniProtKB-UniRule"/>
</dbReference>
<evidence type="ECO:0000256" key="4">
    <source>
        <dbReference type="ARBA" id="ARBA00023012"/>
    </source>
</evidence>
<feature type="domain" description="HPt" evidence="8">
    <location>
        <begin position="38"/>
        <end position="140"/>
    </location>
</feature>
<comment type="function">
    <text evidence="7">Functions as a two-component phosphorelay mediators between cytokinin sensor histidine kinases and response regulators (B-type ARRs). Plays an important role in propagating cytokinin signal transduction.</text>
</comment>
<evidence type="ECO:0000256" key="1">
    <source>
        <dbReference type="ARBA" id="ARBA00022490"/>
    </source>
</evidence>
<protein>
    <recommendedName>
        <fullName evidence="7">Histidine-containing phosphotransfer protein</fullName>
    </recommendedName>
</protein>
<feature type="modified residue" description="Phosphohistidine" evidence="6">
    <location>
        <position position="79"/>
    </location>
</feature>
<sequence length="149" mass="16900">MLGASIKEQLTNFIRSLNERGLLDHHFDLALELQTEENPQFVSELISMFCRDAEVSIAELTTLLDQPLVDYTKAITFVHQLKGSSSSIGGCRMTLASGELRQASDKRNKERCIEALYKVKQEYQILKENLSIIAQMQNAIQANERSKRP</sequence>